<evidence type="ECO:0000256" key="1">
    <source>
        <dbReference type="ARBA" id="ARBA00004141"/>
    </source>
</evidence>
<reference evidence="9 10" key="1">
    <citation type="submission" date="2023-12" db="EMBL/GenBank/DDBJ databases">
        <title>Genome sequencing and assembly of bacterial species from a model synthetic community.</title>
        <authorList>
            <person name="Hogle S.L."/>
        </authorList>
    </citation>
    <scope>NUCLEOTIDE SEQUENCE [LARGE SCALE GENOMIC DNA]</scope>
    <source>
        <strain evidence="9 10">HAMBI_3031</strain>
    </source>
</reference>
<dbReference type="EMBL" id="CP139960">
    <property type="protein sequence ID" value="WQD38235.1"/>
    <property type="molecule type" value="Genomic_DNA"/>
</dbReference>
<dbReference type="PANTHER" id="PTHR42751">
    <property type="entry name" value="SODIUM/HYDROGEN EXCHANGER FAMILY/TRKA DOMAIN PROTEIN"/>
    <property type="match status" value="1"/>
</dbReference>
<feature type="transmembrane region" description="Helical" evidence="7">
    <location>
        <begin position="5"/>
        <end position="22"/>
    </location>
</feature>
<comment type="subcellular location">
    <subcellularLocation>
        <location evidence="1">Membrane</location>
        <topology evidence="1">Multi-pass membrane protein</topology>
    </subcellularLocation>
</comment>
<organism evidence="9 10">
    <name type="scientific">Niabella yanshanensis</name>
    <dbReference type="NCBI Taxonomy" id="577386"/>
    <lineage>
        <taxon>Bacteria</taxon>
        <taxon>Pseudomonadati</taxon>
        <taxon>Bacteroidota</taxon>
        <taxon>Chitinophagia</taxon>
        <taxon>Chitinophagales</taxon>
        <taxon>Chitinophagaceae</taxon>
        <taxon>Niabella</taxon>
    </lineage>
</organism>
<dbReference type="Gene3D" id="1.20.1530.20">
    <property type="match status" value="1"/>
</dbReference>
<evidence type="ECO:0000259" key="8">
    <source>
        <dbReference type="Pfam" id="PF00999"/>
    </source>
</evidence>
<dbReference type="InterPro" id="IPR006153">
    <property type="entry name" value="Cation/H_exchanger_TM"/>
</dbReference>
<name>A0ABZ0W805_9BACT</name>
<feature type="transmembrane region" description="Helical" evidence="7">
    <location>
        <begin position="325"/>
        <end position="345"/>
    </location>
</feature>
<evidence type="ECO:0000256" key="7">
    <source>
        <dbReference type="SAM" id="Phobius"/>
    </source>
</evidence>
<dbReference type="Proteomes" id="UP001325680">
    <property type="component" value="Chromosome"/>
</dbReference>
<protein>
    <submittedName>
        <fullName evidence="9">Cation:proton antiporter</fullName>
    </submittedName>
</protein>
<keyword evidence="3" id="KW-0813">Transport</keyword>
<feature type="transmembrane region" description="Helical" evidence="7">
    <location>
        <begin position="115"/>
        <end position="134"/>
    </location>
</feature>
<evidence type="ECO:0000256" key="3">
    <source>
        <dbReference type="ARBA" id="ARBA00022448"/>
    </source>
</evidence>
<sequence length="392" mass="43634">MNAFLISLCQVCLVILALIFLLRKVKQPYIVAYMLAGVLLGPQLSGTIVNTREIEAIGEIGILLLMFFLGMEVEVPDRRSQLARPVTMQLIKIILSVLFAVLAGRLAHWSIVHTLLIALLFIFNSTAVVAEYLRKNGELSAPLGKTILNMLVFQDVLLAPAIILLQFLGNSRVTWSNLVLPVTISLLVFLLFRSMRNRHNVQLPLPVSELQRDHDLQVFAGLFICTGFGVAAELAGMSSALGSFIAGIIIGKMKAFRWLEKSLLPFKVFFTALFFLSIGLRLDVEYIASNYATVLFATLLLLVSNSILSALTFRALKYQWKESFYGGALLSQTGEFGILVLSLAYKAGVIDYRFFKSGIAITALSLLVSTLWISVSRRFFYHPLLHRQIREG</sequence>
<feature type="transmembrane region" description="Helical" evidence="7">
    <location>
        <begin position="174"/>
        <end position="192"/>
    </location>
</feature>
<keyword evidence="4 7" id="KW-0812">Transmembrane</keyword>
<proteinExistence type="inferred from homology"/>
<comment type="similarity">
    <text evidence="2">Belongs to the monovalent cation:proton antiporter 2 (CPA2) transporter (TC 2.A.37) family.</text>
</comment>
<feature type="transmembrane region" description="Helical" evidence="7">
    <location>
        <begin position="29"/>
        <end position="48"/>
    </location>
</feature>
<feature type="transmembrane region" description="Helical" evidence="7">
    <location>
        <begin position="90"/>
        <end position="109"/>
    </location>
</feature>
<evidence type="ECO:0000256" key="5">
    <source>
        <dbReference type="ARBA" id="ARBA00022989"/>
    </source>
</evidence>
<feature type="transmembrane region" description="Helical" evidence="7">
    <location>
        <begin position="218"/>
        <end position="251"/>
    </location>
</feature>
<feature type="transmembrane region" description="Helical" evidence="7">
    <location>
        <begin position="54"/>
        <end position="70"/>
    </location>
</feature>
<feature type="transmembrane region" description="Helical" evidence="7">
    <location>
        <begin position="263"/>
        <end position="282"/>
    </location>
</feature>
<keyword evidence="5 7" id="KW-1133">Transmembrane helix</keyword>
<evidence type="ECO:0000256" key="2">
    <source>
        <dbReference type="ARBA" id="ARBA00005551"/>
    </source>
</evidence>
<evidence type="ECO:0000256" key="4">
    <source>
        <dbReference type="ARBA" id="ARBA00022692"/>
    </source>
</evidence>
<accession>A0ABZ0W805</accession>
<evidence type="ECO:0000256" key="6">
    <source>
        <dbReference type="ARBA" id="ARBA00023136"/>
    </source>
</evidence>
<gene>
    <name evidence="9" type="ORF">U0035_21425</name>
</gene>
<keyword evidence="6 7" id="KW-0472">Membrane</keyword>
<keyword evidence="10" id="KW-1185">Reference proteome</keyword>
<dbReference type="InterPro" id="IPR038770">
    <property type="entry name" value="Na+/solute_symporter_sf"/>
</dbReference>
<evidence type="ECO:0000313" key="9">
    <source>
        <dbReference type="EMBL" id="WQD38235.1"/>
    </source>
</evidence>
<dbReference type="Pfam" id="PF00999">
    <property type="entry name" value="Na_H_Exchanger"/>
    <property type="match status" value="1"/>
</dbReference>
<dbReference type="RefSeq" id="WP_211316432.1">
    <property type="nucleotide sequence ID" value="NZ_CP139960.1"/>
</dbReference>
<feature type="domain" description="Cation/H+ exchanger transmembrane" evidence="8">
    <location>
        <begin position="14"/>
        <end position="374"/>
    </location>
</feature>
<feature type="transmembrane region" description="Helical" evidence="7">
    <location>
        <begin position="357"/>
        <end position="375"/>
    </location>
</feature>
<feature type="transmembrane region" description="Helical" evidence="7">
    <location>
        <begin position="294"/>
        <end position="313"/>
    </location>
</feature>
<feature type="transmembrane region" description="Helical" evidence="7">
    <location>
        <begin position="146"/>
        <end position="168"/>
    </location>
</feature>
<evidence type="ECO:0000313" key="10">
    <source>
        <dbReference type="Proteomes" id="UP001325680"/>
    </source>
</evidence>
<dbReference type="PANTHER" id="PTHR42751:SF3">
    <property type="entry name" value="SODIUM_GLUTAMATE SYMPORTER"/>
    <property type="match status" value="1"/>
</dbReference>